<reference evidence="4" key="2">
    <citation type="submission" date="2020-05" db="UniProtKB">
        <authorList>
            <consortium name="EnsemblMetazoa"/>
        </authorList>
    </citation>
    <scope>IDENTIFICATION</scope>
    <source>
        <strain evidence="4">wikel</strain>
    </source>
</reference>
<dbReference type="Gene3D" id="3.20.20.80">
    <property type="entry name" value="Glycosidases"/>
    <property type="match status" value="1"/>
</dbReference>
<dbReference type="VEuPathDB" id="VectorBase:ISCW004196"/>
<sequence length="136" mass="15035">MKRLPSAVALVALFCAAAVPAAAIPEARKVLCYWNSWAFYRTGKGKSTPQRLDTAPCTHMVYNIVGIRGAEVVLSDPWNDLSDNGGNGEARISFAFVELRGCRVDCYRNKVWSRKWRHVRVRAGDNSACPSPAFGF</sequence>
<dbReference type="VEuPathDB" id="VectorBase:ISCP_007396"/>
<dbReference type="GO" id="GO:0005975">
    <property type="term" value="P:carbohydrate metabolic process"/>
    <property type="evidence" value="ECO:0007669"/>
    <property type="project" value="InterPro"/>
</dbReference>
<gene>
    <name evidence="3" type="ORF">IscW_ISCW004196</name>
</gene>
<name>B7PJ20_IXOSC</name>
<evidence type="ECO:0000313" key="4">
    <source>
        <dbReference type="EnsemblMetazoa" id="ISCW004196-PA"/>
    </source>
</evidence>
<organism>
    <name type="scientific">Ixodes scapularis</name>
    <name type="common">Black-legged tick</name>
    <name type="synonym">Deer tick</name>
    <dbReference type="NCBI Taxonomy" id="6945"/>
    <lineage>
        <taxon>Eukaryota</taxon>
        <taxon>Metazoa</taxon>
        <taxon>Ecdysozoa</taxon>
        <taxon>Arthropoda</taxon>
        <taxon>Chelicerata</taxon>
        <taxon>Arachnida</taxon>
        <taxon>Acari</taxon>
        <taxon>Parasitiformes</taxon>
        <taxon>Ixodida</taxon>
        <taxon>Ixodoidea</taxon>
        <taxon>Ixodidae</taxon>
        <taxon>Ixodinae</taxon>
        <taxon>Ixodes</taxon>
    </lineage>
</organism>
<accession>B7PJ20</accession>
<dbReference type="STRING" id="6945.B7PJ20"/>
<dbReference type="VEuPathDB" id="VectorBase:ISCI004196"/>
<dbReference type="InterPro" id="IPR001223">
    <property type="entry name" value="Glyco_hydro18_cat"/>
</dbReference>
<dbReference type="Proteomes" id="UP000001555">
    <property type="component" value="Unassembled WGS sequence"/>
</dbReference>
<reference evidence="3 5" key="1">
    <citation type="submission" date="2008-03" db="EMBL/GenBank/DDBJ databases">
        <title>Annotation of Ixodes scapularis.</title>
        <authorList>
            <consortium name="Ixodes scapularis Genome Project Consortium"/>
            <person name="Caler E."/>
            <person name="Hannick L.I."/>
            <person name="Bidwell S."/>
            <person name="Joardar V."/>
            <person name="Thiagarajan M."/>
            <person name="Amedeo P."/>
            <person name="Galinsky K.J."/>
            <person name="Schobel S."/>
            <person name="Inman J."/>
            <person name="Hostetler J."/>
            <person name="Miller J."/>
            <person name="Hammond M."/>
            <person name="Megy K."/>
            <person name="Lawson D."/>
            <person name="Kodira C."/>
            <person name="Sutton G."/>
            <person name="Meyer J."/>
            <person name="Hill C.A."/>
            <person name="Birren B."/>
            <person name="Nene V."/>
            <person name="Collins F."/>
            <person name="Alarcon-Chaidez F."/>
            <person name="Wikel S."/>
            <person name="Strausberg R."/>
        </authorList>
    </citation>
    <scope>NUCLEOTIDE SEQUENCE [LARGE SCALE GENOMIC DNA]</scope>
    <source>
        <strain evidence="5">Wikel</strain>
        <strain evidence="3">Wikel colony</strain>
    </source>
</reference>
<dbReference type="EMBL" id="ABJB010647556">
    <property type="status" value="NOT_ANNOTATED_CDS"/>
    <property type="molecule type" value="Genomic_DNA"/>
</dbReference>
<dbReference type="InParanoid" id="B7PJ20"/>
<dbReference type="HOGENOM" id="CLU_1877696_0_0_1"/>
<protein>
    <recommendedName>
        <fullName evidence="2">GH18 domain-containing protein</fullName>
    </recommendedName>
</protein>
<evidence type="ECO:0000256" key="1">
    <source>
        <dbReference type="SAM" id="SignalP"/>
    </source>
</evidence>
<evidence type="ECO:0000259" key="2">
    <source>
        <dbReference type="PROSITE" id="PS51910"/>
    </source>
</evidence>
<proteinExistence type="predicted"/>
<feature type="chain" id="PRO_5014568049" description="GH18 domain-containing protein" evidence="1">
    <location>
        <begin position="24"/>
        <end position="136"/>
    </location>
</feature>
<dbReference type="EMBL" id="DS723078">
    <property type="protein sequence ID" value="EEC06592.1"/>
    <property type="molecule type" value="Genomic_DNA"/>
</dbReference>
<dbReference type="OrthoDB" id="73875at2759"/>
<dbReference type="InterPro" id="IPR017853">
    <property type="entry name" value="GH"/>
</dbReference>
<dbReference type="AlphaFoldDB" id="B7PJ20"/>
<keyword evidence="1" id="KW-0732">Signal</keyword>
<feature type="domain" description="GH18" evidence="2">
    <location>
        <begin position="28"/>
        <end position="136"/>
    </location>
</feature>
<dbReference type="EnsemblMetazoa" id="ISCW004196-RA">
    <property type="protein sequence ID" value="ISCW004196-PA"/>
    <property type="gene ID" value="ISCW004196"/>
</dbReference>
<dbReference type="PROSITE" id="PS51910">
    <property type="entry name" value="GH18_2"/>
    <property type="match status" value="1"/>
</dbReference>
<dbReference type="SUPFAM" id="SSF51445">
    <property type="entry name" value="(Trans)glycosidases"/>
    <property type="match status" value="1"/>
</dbReference>
<evidence type="ECO:0000313" key="3">
    <source>
        <dbReference type="EMBL" id="EEC06592.1"/>
    </source>
</evidence>
<evidence type="ECO:0000313" key="5">
    <source>
        <dbReference type="Proteomes" id="UP000001555"/>
    </source>
</evidence>
<keyword evidence="5" id="KW-1185">Reference proteome</keyword>
<feature type="signal peptide" evidence="1">
    <location>
        <begin position="1"/>
        <end position="23"/>
    </location>
</feature>
<dbReference type="PaxDb" id="6945-B7PJ20"/>